<dbReference type="Proteomes" id="UP001162480">
    <property type="component" value="Chromosome 14"/>
</dbReference>
<reference evidence="4" key="1">
    <citation type="submission" date="2023-08" db="EMBL/GenBank/DDBJ databases">
        <authorList>
            <person name="Alioto T."/>
            <person name="Alioto T."/>
            <person name="Gomez Garrido J."/>
        </authorList>
    </citation>
    <scope>NUCLEOTIDE SEQUENCE</scope>
</reference>
<keyword evidence="2" id="KW-0472">Membrane</keyword>
<dbReference type="AlphaFoldDB" id="A0AA36BER0"/>
<feature type="chain" id="PRO_5041207327" evidence="3">
    <location>
        <begin position="23"/>
        <end position="704"/>
    </location>
</feature>
<evidence type="ECO:0000256" key="2">
    <source>
        <dbReference type="SAM" id="Phobius"/>
    </source>
</evidence>
<feature type="signal peptide" evidence="3">
    <location>
        <begin position="1"/>
        <end position="22"/>
    </location>
</feature>
<protein>
    <submittedName>
        <fullName evidence="4">Uncharacterized protein</fullName>
    </submittedName>
</protein>
<keyword evidence="3" id="KW-0732">Signal</keyword>
<evidence type="ECO:0000256" key="3">
    <source>
        <dbReference type="SAM" id="SignalP"/>
    </source>
</evidence>
<evidence type="ECO:0000313" key="5">
    <source>
        <dbReference type="Proteomes" id="UP001162480"/>
    </source>
</evidence>
<name>A0AA36BER0_OCTVU</name>
<feature type="transmembrane region" description="Helical" evidence="2">
    <location>
        <begin position="659"/>
        <end position="678"/>
    </location>
</feature>
<accession>A0AA36BER0</accession>
<evidence type="ECO:0000313" key="4">
    <source>
        <dbReference type="EMBL" id="CAI9732729.1"/>
    </source>
</evidence>
<keyword evidence="2" id="KW-1133">Transmembrane helix</keyword>
<keyword evidence="2" id="KW-0812">Transmembrane</keyword>
<evidence type="ECO:0000256" key="1">
    <source>
        <dbReference type="SAM" id="MobiDB-lite"/>
    </source>
</evidence>
<feature type="region of interest" description="Disordered" evidence="1">
    <location>
        <begin position="84"/>
        <end position="109"/>
    </location>
</feature>
<sequence>MALHRLCLMAILLITVLVLTNGKINWSSVYEAIINKNITGLTHLKKHKFLSSWTFDTGSLIHMSGGDAPNITFDDIPSDDDVNKTSTTINTSGATETSTTPQTSGTTKTPATPMCSCACEDVTQQPPTEEELEILKDNLKKELAVDKKKLSKTIRAKTSAPDERQSAQGIGTYKIFLNINITGLKHVQKVKRLSECVSACGNTRDCTCLYYQQSNSSCSFFDSYDCNRILNSKLPETNDTTTVLMVRQDGKGKIKRSSDYQKINSSVKHPNITFHDWFCENLCSWSLNCCGYSYQYGRWFGTYKIFLNKNITGLKHVQKVKRLSECVSACGNTRDCTCLYYQQFNSSCSFFDSYDCDRILNSKLPETNDTTTVLMVRQDGKGKIKRSSEYQKINSSVKHPNITFHDWNQWFCENLCSWSLNCCGYSHNFFDSYDCDRILNSKLPETNDTTTVLMVRQDGKGKIKRSSEYQKINSSVKHPNITFGDLNQWFCENLCSWSLNCCGYSHKYGRCQLLVMNYCYKSTKVLLSDGSFIDLSTPIKWLFAVPDNGVTSSGDLPGTKEIISTNSVTEIHTKPQTSSTRGTSDKIKTTAITPASLVTSTAPMCSCACEHATQQPPTKKELEILKDNLKKELAVDKKKLSKTIRAKTSAPDERRSAQGIGFIGVIFLSAVPIFIIIIDFPQLCAGMKTFCRNVSSLCSNRTPH</sequence>
<proteinExistence type="predicted"/>
<dbReference type="EMBL" id="OX597827">
    <property type="protein sequence ID" value="CAI9732729.1"/>
    <property type="molecule type" value="Genomic_DNA"/>
</dbReference>
<gene>
    <name evidence="4" type="ORF">OCTVUL_1B028065</name>
</gene>
<keyword evidence="5" id="KW-1185">Reference proteome</keyword>
<organism evidence="4 5">
    <name type="scientific">Octopus vulgaris</name>
    <name type="common">Common octopus</name>
    <dbReference type="NCBI Taxonomy" id="6645"/>
    <lineage>
        <taxon>Eukaryota</taxon>
        <taxon>Metazoa</taxon>
        <taxon>Spiralia</taxon>
        <taxon>Lophotrochozoa</taxon>
        <taxon>Mollusca</taxon>
        <taxon>Cephalopoda</taxon>
        <taxon>Coleoidea</taxon>
        <taxon>Octopodiformes</taxon>
        <taxon>Octopoda</taxon>
        <taxon>Incirrata</taxon>
        <taxon>Octopodidae</taxon>
        <taxon>Octopus</taxon>
    </lineage>
</organism>